<dbReference type="InterPro" id="IPR002931">
    <property type="entry name" value="Transglutaminase-like"/>
</dbReference>
<reference evidence="3 4" key="1">
    <citation type="submission" date="2019-02" db="EMBL/GenBank/DDBJ databases">
        <title>Deep-cultivation of Planctomycetes and their phenomic and genomic characterization uncovers novel biology.</title>
        <authorList>
            <person name="Wiegand S."/>
            <person name="Jogler M."/>
            <person name="Boedeker C."/>
            <person name="Pinto D."/>
            <person name="Vollmers J."/>
            <person name="Rivas-Marin E."/>
            <person name="Kohn T."/>
            <person name="Peeters S.H."/>
            <person name="Heuer A."/>
            <person name="Rast P."/>
            <person name="Oberbeckmann S."/>
            <person name="Bunk B."/>
            <person name="Jeske O."/>
            <person name="Meyerdierks A."/>
            <person name="Storesund J.E."/>
            <person name="Kallscheuer N."/>
            <person name="Luecker S."/>
            <person name="Lage O.M."/>
            <person name="Pohl T."/>
            <person name="Merkel B.J."/>
            <person name="Hornburger P."/>
            <person name="Mueller R.-W."/>
            <person name="Bruemmer F."/>
            <person name="Labrenz M."/>
            <person name="Spormann A.M."/>
            <person name="Op Den Camp H."/>
            <person name="Overmann J."/>
            <person name="Amann R."/>
            <person name="Jetten M.S.M."/>
            <person name="Mascher T."/>
            <person name="Medema M.H."/>
            <person name="Devos D.P."/>
            <person name="Kaster A.-K."/>
            <person name="Ovreas L."/>
            <person name="Rohde M."/>
            <person name="Galperin M.Y."/>
            <person name="Jogler C."/>
        </authorList>
    </citation>
    <scope>NUCLEOTIDE SEQUENCE [LARGE SCALE GENOMIC DNA]</scope>
    <source>
        <strain evidence="3 4">Poly41</strain>
    </source>
</reference>
<dbReference type="SUPFAM" id="SSF54001">
    <property type="entry name" value="Cysteine proteinases"/>
    <property type="match status" value="1"/>
</dbReference>
<dbReference type="OrthoDB" id="9804872at2"/>
<gene>
    <name evidence="3" type="ORF">Poly41_25110</name>
</gene>
<keyword evidence="4" id="KW-1185">Reference proteome</keyword>
<dbReference type="Gene3D" id="3.10.620.30">
    <property type="match status" value="1"/>
</dbReference>
<sequence>MYSKKSARPIVNRRTLLSTALWCAGVGALRWSRQSVADDTVVSGSPGTEEEPSGSSDGTADASRITYDSPQTNTWRIGMVLDPPVTCTDVFATFPVPTNWPEQKVTVVSQTIDPLVAGWEVRELASGVKQVACRMPRVPAGTRAEISFTMQIERSRMLAPERTDDLVIPLRPDRELRAYFGNSPNIDATNSIIRAASRELAAMEAENDWQRVEQIYDYVREKVEYVEGDLKNASVALRDGKGDCEEMTSLFVALCRNAKVPSRMVWIPGHCYPEFYLEDGEGNGHWFPCQAAGTRQFGQMDEYRPVLQKGDRFKVPEKRTPVRYVAEFFKCERKGKSNPNPEFIRQVVP</sequence>
<dbReference type="PANTHER" id="PTHR33490:SF3">
    <property type="entry name" value="CONSERVED INTEGRAL MEMBRANE PROTEIN"/>
    <property type="match status" value="1"/>
</dbReference>
<dbReference type="PANTHER" id="PTHR33490">
    <property type="entry name" value="BLR5614 PROTEIN-RELATED"/>
    <property type="match status" value="1"/>
</dbReference>
<evidence type="ECO:0000313" key="3">
    <source>
        <dbReference type="EMBL" id="TWU39655.1"/>
    </source>
</evidence>
<feature type="domain" description="Transglutaminase-like" evidence="2">
    <location>
        <begin position="236"/>
        <end position="293"/>
    </location>
</feature>
<organism evidence="3 4">
    <name type="scientific">Novipirellula artificiosorum</name>
    <dbReference type="NCBI Taxonomy" id="2528016"/>
    <lineage>
        <taxon>Bacteria</taxon>
        <taxon>Pseudomonadati</taxon>
        <taxon>Planctomycetota</taxon>
        <taxon>Planctomycetia</taxon>
        <taxon>Pirellulales</taxon>
        <taxon>Pirellulaceae</taxon>
        <taxon>Novipirellula</taxon>
    </lineage>
</organism>
<name>A0A5C6DTL6_9BACT</name>
<dbReference type="RefSeq" id="WP_146526361.1">
    <property type="nucleotide sequence ID" value="NZ_SJPV01000003.1"/>
</dbReference>
<dbReference type="Pfam" id="PF01841">
    <property type="entry name" value="Transglut_core"/>
    <property type="match status" value="1"/>
</dbReference>
<dbReference type="Proteomes" id="UP000319143">
    <property type="component" value="Unassembled WGS sequence"/>
</dbReference>
<dbReference type="SMART" id="SM00460">
    <property type="entry name" value="TGc"/>
    <property type="match status" value="1"/>
</dbReference>
<comment type="caution">
    <text evidence="3">The sequence shown here is derived from an EMBL/GenBank/DDBJ whole genome shotgun (WGS) entry which is preliminary data.</text>
</comment>
<evidence type="ECO:0000259" key="2">
    <source>
        <dbReference type="SMART" id="SM00460"/>
    </source>
</evidence>
<dbReference type="InterPro" id="IPR038765">
    <property type="entry name" value="Papain-like_cys_pep_sf"/>
</dbReference>
<dbReference type="AlphaFoldDB" id="A0A5C6DTL6"/>
<evidence type="ECO:0000313" key="4">
    <source>
        <dbReference type="Proteomes" id="UP000319143"/>
    </source>
</evidence>
<proteinExistence type="predicted"/>
<accession>A0A5C6DTL6</accession>
<feature type="compositionally biased region" description="Low complexity" evidence="1">
    <location>
        <begin position="43"/>
        <end position="59"/>
    </location>
</feature>
<feature type="region of interest" description="Disordered" evidence="1">
    <location>
        <begin position="37"/>
        <end position="66"/>
    </location>
</feature>
<dbReference type="EMBL" id="SJPV01000003">
    <property type="protein sequence ID" value="TWU39655.1"/>
    <property type="molecule type" value="Genomic_DNA"/>
</dbReference>
<evidence type="ECO:0000256" key="1">
    <source>
        <dbReference type="SAM" id="MobiDB-lite"/>
    </source>
</evidence>
<protein>
    <submittedName>
        <fullName evidence="3">Transglutaminase-like superfamily protein</fullName>
    </submittedName>
</protein>